<dbReference type="Proteomes" id="UP001145050">
    <property type="component" value="Unassembled WGS sequence"/>
</dbReference>
<evidence type="ECO:0000313" key="1">
    <source>
        <dbReference type="EMBL" id="MDC3424805.1"/>
    </source>
</evidence>
<accession>A0A9X3WS95</accession>
<organism evidence="1 2">
    <name type="scientific">Terrihalobacillus insolitus</name>
    <dbReference type="NCBI Taxonomy" id="2950438"/>
    <lineage>
        <taxon>Bacteria</taxon>
        <taxon>Bacillati</taxon>
        <taxon>Bacillota</taxon>
        <taxon>Bacilli</taxon>
        <taxon>Bacillales</taxon>
        <taxon>Bacillaceae</taxon>
        <taxon>Terrihalobacillus</taxon>
    </lineage>
</organism>
<name>A0A9X3WS95_9BACI</name>
<dbReference type="InterPro" id="IPR054055">
    <property type="entry name" value="YpzH"/>
</dbReference>
<dbReference type="AlphaFoldDB" id="A0A9X3WS95"/>
<proteinExistence type="predicted"/>
<gene>
    <name evidence="1" type="ORF">NC797_09810</name>
</gene>
<dbReference type="Pfam" id="PF21835">
    <property type="entry name" value="YIEGIA_cap"/>
    <property type="match status" value="1"/>
</dbReference>
<evidence type="ECO:0000313" key="2">
    <source>
        <dbReference type="Proteomes" id="UP001145050"/>
    </source>
</evidence>
<comment type="caution">
    <text evidence="1">The sequence shown here is derived from an EMBL/GenBank/DDBJ whole genome shotgun (WGS) entry which is preliminary data.</text>
</comment>
<dbReference type="RefSeq" id="WP_272436606.1">
    <property type="nucleotide sequence ID" value="NZ_JAMQKB010000008.1"/>
</dbReference>
<keyword evidence="2" id="KW-1185">Reference proteome</keyword>
<dbReference type="EMBL" id="JAMQKB010000008">
    <property type="protein sequence ID" value="MDC3424805.1"/>
    <property type="molecule type" value="Genomic_DNA"/>
</dbReference>
<sequence length="61" mass="6835">MKIEKMILAVITTNKQKVDGGAPIFLCEDKQEMDQVATDIEAIMDGISHALSEEMYIIVKH</sequence>
<reference evidence="1" key="1">
    <citation type="submission" date="2022-06" db="EMBL/GenBank/DDBJ databases">
        <title>Aquibacillus sp. a new bacterium isolated from soil saline samples.</title>
        <authorList>
            <person name="Galisteo C."/>
            <person name="De La Haba R."/>
            <person name="Sanchez-Porro C."/>
            <person name="Ventosa A."/>
        </authorList>
    </citation>
    <scope>NUCLEOTIDE SEQUENCE</scope>
    <source>
        <strain evidence="1">3ASR75-11</strain>
    </source>
</reference>
<protein>
    <submittedName>
        <fullName evidence="1">Uncharacterized protein</fullName>
    </submittedName>
</protein>